<dbReference type="Pfam" id="PF18759">
    <property type="entry name" value="Plavaka"/>
    <property type="match status" value="1"/>
</dbReference>
<proteinExistence type="predicted"/>
<feature type="region of interest" description="Disordered" evidence="1">
    <location>
        <begin position="40"/>
        <end position="60"/>
    </location>
</feature>
<evidence type="ECO:0000313" key="3">
    <source>
        <dbReference type="Proteomes" id="UP001163850"/>
    </source>
</evidence>
<dbReference type="Proteomes" id="UP001163850">
    <property type="component" value="Unassembled WGS sequence"/>
</dbReference>
<dbReference type="InterPro" id="IPR041078">
    <property type="entry name" value="Plavaka"/>
</dbReference>
<evidence type="ECO:0000313" key="2">
    <source>
        <dbReference type="EMBL" id="KAJ3978526.1"/>
    </source>
</evidence>
<accession>A0AA38PNT2</accession>
<comment type="caution">
    <text evidence="2">The sequence shown here is derived from an EMBL/GenBank/DDBJ whole genome shotgun (WGS) entry which is preliminary data.</text>
</comment>
<feature type="non-terminal residue" evidence="2">
    <location>
        <position position="1"/>
    </location>
</feature>
<evidence type="ECO:0008006" key="4">
    <source>
        <dbReference type="Google" id="ProtNLM"/>
    </source>
</evidence>
<organism evidence="2 3">
    <name type="scientific">Lentinula detonsa</name>
    <dbReference type="NCBI Taxonomy" id="2804962"/>
    <lineage>
        <taxon>Eukaryota</taxon>
        <taxon>Fungi</taxon>
        <taxon>Dikarya</taxon>
        <taxon>Basidiomycota</taxon>
        <taxon>Agaricomycotina</taxon>
        <taxon>Agaricomycetes</taxon>
        <taxon>Agaricomycetidae</taxon>
        <taxon>Agaricales</taxon>
        <taxon>Marasmiineae</taxon>
        <taxon>Omphalotaceae</taxon>
        <taxon>Lentinula</taxon>
    </lineage>
</organism>
<name>A0AA38PNT2_9AGAR</name>
<feature type="region of interest" description="Disordered" evidence="1">
    <location>
        <begin position="94"/>
        <end position="114"/>
    </location>
</feature>
<sequence>MAEEEGERRDVLKNWSPQACIRTFKKNGDLTKHVNRVHHAGSLAPVEPPNNDPTLDFEQVPPAFPFPSPSPPPPPQIPQEEKKFHPYLTGDICDEQGNYLPPNTPPPPRSTESPWSPFQGQAQFHLADLLFRKVEMSQGNIDELLDIWSLYERQCAQTTEHSSNGPFNSHKDLYRLIDNIVQGDASWKCFQSVVDESLPVNASEWQKISYQVWYRDLNIVIANILANPEFRNDFDVAPYVHLDSAGKRSWADFMSGNFAWRHATQIYEEEGAATVKGAMLVPVILGADKTTVSIATGHVEYHPLYLSIGNITNASRRAHRNAVIPIGFLAIPKSDRKYDNDPNFRVFKKKLYHASIVAILQALKPGMKIPVIRKCPDGHFRRVIYDLA</sequence>
<protein>
    <recommendedName>
        <fullName evidence="4">C2H2-type domain-containing protein</fullName>
    </recommendedName>
</protein>
<evidence type="ECO:0000256" key="1">
    <source>
        <dbReference type="SAM" id="MobiDB-lite"/>
    </source>
</evidence>
<dbReference type="AlphaFoldDB" id="A0AA38PNT2"/>
<reference evidence="2" key="1">
    <citation type="submission" date="2022-08" db="EMBL/GenBank/DDBJ databases">
        <authorList>
            <consortium name="DOE Joint Genome Institute"/>
            <person name="Min B."/>
            <person name="Riley R."/>
            <person name="Sierra-Patev S."/>
            <person name="Naranjo-Ortiz M."/>
            <person name="Looney B."/>
            <person name="Konkel Z."/>
            <person name="Slot J.C."/>
            <person name="Sakamoto Y."/>
            <person name="Steenwyk J.L."/>
            <person name="Rokas A."/>
            <person name="Carro J."/>
            <person name="Camarero S."/>
            <person name="Ferreira P."/>
            <person name="Molpeceres G."/>
            <person name="Ruiz-Duenas F.J."/>
            <person name="Serrano A."/>
            <person name="Henrissat B."/>
            <person name="Drula E."/>
            <person name="Hughes K.W."/>
            <person name="Mata J.L."/>
            <person name="Ishikawa N.K."/>
            <person name="Vargas-Isla R."/>
            <person name="Ushijima S."/>
            <person name="Smith C.A."/>
            <person name="Ahrendt S."/>
            <person name="Andreopoulos W."/>
            <person name="He G."/>
            <person name="Labutti K."/>
            <person name="Lipzen A."/>
            <person name="Ng V."/>
            <person name="Sandor L."/>
            <person name="Barry K."/>
            <person name="Martinez A.T."/>
            <person name="Xiao Y."/>
            <person name="Gibbons J.G."/>
            <person name="Terashima K."/>
            <person name="Hibbett D.S."/>
            <person name="Grigoriev I.V."/>
        </authorList>
    </citation>
    <scope>NUCLEOTIDE SEQUENCE</scope>
    <source>
        <strain evidence="2">TFB7829</strain>
    </source>
</reference>
<dbReference type="EMBL" id="MU803060">
    <property type="protein sequence ID" value="KAJ3978526.1"/>
    <property type="molecule type" value="Genomic_DNA"/>
</dbReference>
<gene>
    <name evidence="2" type="ORF">F5890DRAFT_119965</name>
</gene>